<sequence>MPSGTLYLSPNATSPDEVKMSFLRSSLLEMALPLSTQTTDIPQISSLLQLVYLSYKSKNTQPPYQPISIHVFAAHMGGAPRRIRVQSSITTQGQEAAAHCVAVQTI</sequence>
<organism evidence="1 2">
    <name type="scientific">Prunus armeniaca</name>
    <name type="common">Apricot</name>
    <name type="synonym">Armeniaca vulgaris</name>
    <dbReference type="NCBI Taxonomy" id="36596"/>
    <lineage>
        <taxon>Eukaryota</taxon>
        <taxon>Viridiplantae</taxon>
        <taxon>Streptophyta</taxon>
        <taxon>Embryophyta</taxon>
        <taxon>Tracheophyta</taxon>
        <taxon>Spermatophyta</taxon>
        <taxon>Magnoliopsida</taxon>
        <taxon>eudicotyledons</taxon>
        <taxon>Gunneridae</taxon>
        <taxon>Pentapetalae</taxon>
        <taxon>rosids</taxon>
        <taxon>fabids</taxon>
        <taxon>Rosales</taxon>
        <taxon>Rosaceae</taxon>
        <taxon>Amygdaloideae</taxon>
        <taxon>Amygdaleae</taxon>
        <taxon>Prunus</taxon>
    </lineage>
</organism>
<dbReference type="Proteomes" id="UP000507222">
    <property type="component" value="Unassembled WGS sequence"/>
</dbReference>
<evidence type="ECO:0000313" key="2">
    <source>
        <dbReference type="Proteomes" id="UP000507222"/>
    </source>
</evidence>
<reference evidence="1 2" key="1">
    <citation type="submission" date="2020-05" db="EMBL/GenBank/DDBJ databases">
        <authorList>
            <person name="Campoy J."/>
            <person name="Schneeberger K."/>
            <person name="Spophaly S."/>
        </authorList>
    </citation>
    <scope>NUCLEOTIDE SEQUENCE [LARGE SCALE GENOMIC DNA]</scope>
    <source>
        <strain evidence="1">PruArmRojPasFocal</strain>
    </source>
</reference>
<protein>
    <submittedName>
        <fullName evidence="1">Uncharacterized protein</fullName>
    </submittedName>
</protein>
<accession>A0A6J5U5H0</accession>
<gene>
    <name evidence="1" type="ORF">CURHAP_LOCUS16491</name>
</gene>
<name>A0A6J5U5H0_PRUAR</name>
<evidence type="ECO:0000313" key="1">
    <source>
        <dbReference type="EMBL" id="CAB4270395.1"/>
    </source>
</evidence>
<dbReference type="AlphaFoldDB" id="A0A6J5U5H0"/>
<dbReference type="EMBL" id="CAEKDK010000002">
    <property type="protein sequence ID" value="CAB4270395.1"/>
    <property type="molecule type" value="Genomic_DNA"/>
</dbReference>
<proteinExistence type="predicted"/>